<evidence type="ECO:0008006" key="3">
    <source>
        <dbReference type="Google" id="ProtNLM"/>
    </source>
</evidence>
<dbReference type="EMBL" id="JBHRWW010000003">
    <property type="protein sequence ID" value="MFC3688028.1"/>
    <property type="molecule type" value="Genomic_DNA"/>
</dbReference>
<evidence type="ECO:0000313" key="2">
    <source>
        <dbReference type="Proteomes" id="UP001595685"/>
    </source>
</evidence>
<reference evidence="2" key="1">
    <citation type="journal article" date="2019" name="Int. J. Syst. Evol. Microbiol.">
        <title>The Global Catalogue of Microorganisms (GCM) 10K type strain sequencing project: providing services to taxonomists for standard genome sequencing and annotation.</title>
        <authorList>
            <consortium name="The Broad Institute Genomics Platform"/>
            <consortium name="The Broad Institute Genome Sequencing Center for Infectious Disease"/>
            <person name="Wu L."/>
            <person name="Ma J."/>
        </authorList>
    </citation>
    <scope>NUCLEOTIDE SEQUENCE [LARGE SCALE GENOMIC DNA]</scope>
    <source>
        <strain evidence="2">NCAIM B.02333</strain>
    </source>
</reference>
<protein>
    <recommendedName>
        <fullName evidence="3">Head-to-tail adaptor</fullName>
    </recommendedName>
</protein>
<organism evidence="1 2">
    <name type="scientific">Aquipuribacter hungaricus</name>
    <dbReference type="NCBI Taxonomy" id="545624"/>
    <lineage>
        <taxon>Bacteria</taxon>
        <taxon>Bacillati</taxon>
        <taxon>Actinomycetota</taxon>
        <taxon>Actinomycetes</taxon>
        <taxon>Micrococcales</taxon>
        <taxon>Intrasporangiaceae</taxon>
        <taxon>Aquipuribacter</taxon>
    </lineage>
</organism>
<dbReference type="Proteomes" id="UP001595685">
    <property type="component" value="Unassembled WGS sequence"/>
</dbReference>
<accession>A0ABV7WFL6</accession>
<evidence type="ECO:0000313" key="1">
    <source>
        <dbReference type="EMBL" id="MFC3688028.1"/>
    </source>
</evidence>
<gene>
    <name evidence="1" type="ORF">ACFOLH_06695</name>
</gene>
<sequence length="161" mass="17100">MPTTRRGPAFLVGRDGEEDLVDGVDLLAAQAYGEGVITEVIRPAAIVPEGAARAILVELSLGDVATGGLWHSSTTTWSRYDRPWEGSPDAAGAELVGAIQVAYGTPTRYEITLYRVTITQFGHGEGWSVERLSDEALGFGGLTLAECPRAALGAPPKPFRF</sequence>
<keyword evidence="2" id="KW-1185">Reference proteome</keyword>
<dbReference type="RefSeq" id="WP_340296177.1">
    <property type="nucleotide sequence ID" value="NZ_JBBEOI010000454.1"/>
</dbReference>
<name>A0ABV7WFL6_9MICO</name>
<proteinExistence type="predicted"/>
<comment type="caution">
    <text evidence="1">The sequence shown here is derived from an EMBL/GenBank/DDBJ whole genome shotgun (WGS) entry which is preliminary data.</text>
</comment>